<reference evidence="7" key="1">
    <citation type="submission" date="2020-06" db="EMBL/GenBank/DDBJ databases">
        <title>Legume-microbial interactions unlock mineral nutrients during tropical forest succession.</title>
        <authorList>
            <person name="Epihov D.Z."/>
        </authorList>
    </citation>
    <scope>NUCLEOTIDE SEQUENCE [LARGE SCALE GENOMIC DNA]</scope>
    <source>
        <strain evidence="7">Pan2503</strain>
    </source>
</reference>
<organism evidence="7 8">
    <name type="scientific">Candidatus Acidiferrum panamense</name>
    <dbReference type="NCBI Taxonomy" id="2741543"/>
    <lineage>
        <taxon>Bacteria</taxon>
        <taxon>Pseudomonadati</taxon>
        <taxon>Acidobacteriota</taxon>
        <taxon>Terriglobia</taxon>
        <taxon>Candidatus Acidiferrales</taxon>
        <taxon>Candidatus Acidiferrum</taxon>
    </lineage>
</organism>
<dbReference type="EMBL" id="JACDQQ010000325">
    <property type="protein sequence ID" value="MBA0084006.1"/>
    <property type="molecule type" value="Genomic_DNA"/>
</dbReference>
<keyword evidence="2" id="KW-1003">Cell membrane</keyword>
<comment type="caution">
    <text evidence="7">The sequence shown here is derived from an EMBL/GenBank/DDBJ whole genome shotgun (WGS) entry which is preliminary data.</text>
</comment>
<keyword evidence="4 6" id="KW-1133">Transmembrane helix</keyword>
<evidence type="ECO:0000256" key="1">
    <source>
        <dbReference type="ARBA" id="ARBA00004651"/>
    </source>
</evidence>
<feature type="transmembrane region" description="Helical" evidence="6">
    <location>
        <begin position="173"/>
        <end position="195"/>
    </location>
</feature>
<feature type="transmembrane region" description="Helical" evidence="6">
    <location>
        <begin position="242"/>
        <end position="267"/>
    </location>
</feature>
<dbReference type="PANTHER" id="PTHR30213">
    <property type="entry name" value="INNER MEMBRANE PROTEIN YHJD"/>
    <property type="match status" value="1"/>
</dbReference>
<dbReference type="PANTHER" id="PTHR30213:SF0">
    <property type="entry name" value="UPF0761 MEMBRANE PROTEIN YIHY"/>
    <property type="match status" value="1"/>
</dbReference>
<gene>
    <name evidence="7" type="ORF">HRJ53_03330</name>
</gene>
<feature type="transmembrane region" description="Helical" evidence="6">
    <location>
        <begin position="24"/>
        <end position="48"/>
    </location>
</feature>
<evidence type="ECO:0000256" key="6">
    <source>
        <dbReference type="SAM" id="Phobius"/>
    </source>
</evidence>
<protein>
    <submittedName>
        <fullName evidence="7">YihY/virulence factor BrkB family protein</fullName>
    </submittedName>
</protein>
<dbReference type="Proteomes" id="UP000567293">
    <property type="component" value="Unassembled WGS sequence"/>
</dbReference>
<dbReference type="GO" id="GO:0005886">
    <property type="term" value="C:plasma membrane"/>
    <property type="evidence" value="ECO:0007669"/>
    <property type="project" value="UniProtKB-SubCell"/>
</dbReference>
<evidence type="ECO:0000313" key="8">
    <source>
        <dbReference type="Proteomes" id="UP000567293"/>
    </source>
</evidence>
<sequence length="292" mass="31655">MISATEIVKRGYSMFARVFPRCSMISQAIAFNLFLAFFPALLLAVALAGTRIGGKTSLLEIVQDLTEFLPPGSRGLVSQFLVSHGPEAWKVALLGWSGTLLAGSQVMKLVMEGIHIIYGDEEKPGFLHRQLRGLLLLLITIAPLLSAAVLGILGKPIRHWIAHAVGKHAILRGWWNIFFPLAAMVLAMLSLTVIYRVARPKEGSLRNVLPGAAVSTLLWWVADVVFGAYVQRVPYGVVYGGLAAVIGLIIWMELSAVIIFLGAAWNAELAESRIRKLQQSHAGAAHAECGLT</sequence>
<feature type="transmembrane region" description="Helical" evidence="6">
    <location>
        <begin position="133"/>
        <end position="153"/>
    </location>
</feature>
<evidence type="ECO:0000256" key="3">
    <source>
        <dbReference type="ARBA" id="ARBA00022692"/>
    </source>
</evidence>
<comment type="subcellular location">
    <subcellularLocation>
        <location evidence="1">Cell membrane</location>
        <topology evidence="1">Multi-pass membrane protein</topology>
    </subcellularLocation>
</comment>
<dbReference type="AlphaFoldDB" id="A0A7V8NMI6"/>
<name>A0A7V8NMI6_9BACT</name>
<feature type="transmembrane region" description="Helical" evidence="6">
    <location>
        <begin position="207"/>
        <end position="230"/>
    </location>
</feature>
<evidence type="ECO:0000256" key="4">
    <source>
        <dbReference type="ARBA" id="ARBA00022989"/>
    </source>
</evidence>
<keyword evidence="3 6" id="KW-0812">Transmembrane</keyword>
<dbReference type="InterPro" id="IPR017039">
    <property type="entry name" value="Virul_fac_BrkB"/>
</dbReference>
<evidence type="ECO:0000256" key="2">
    <source>
        <dbReference type="ARBA" id="ARBA00022475"/>
    </source>
</evidence>
<dbReference type="Pfam" id="PF03631">
    <property type="entry name" value="Virul_fac_BrkB"/>
    <property type="match status" value="1"/>
</dbReference>
<keyword evidence="8" id="KW-1185">Reference proteome</keyword>
<evidence type="ECO:0000313" key="7">
    <source>
        <dbReference type="EMBL" id="MBA0084006.1"/>
    </source>
</evidence>
<evidence type="ECO:0000256" key="5">
    <source>
        <dbReference type="ARBA" id="ARBA00023136"/>
    </source>
</evidence>
<keyword evidence="5 6" id="KW-0472">Membrane</keyword>
<dbReference type="PIRSF" id="PIRSF035875">
    <property type="entry name" value="RNase_BN"/>
    <property type="match status" value="1"/>
</dbReference>
<proteinExistence type="predicted"/>
<accession>A0A7V8NMI6</accession>